<evidence type="ECO:0000256" key="5">
    <source>
        <dbReference type="SAM" id="MobiDB-lite"/>
    </source>
</evidence>
<comment type="function">
    <text evidence="1">PPIases accelerate the folding of proteins. It catalyzes the cis-trans isomerization of proline imidic peptide bonds in oligopeptides.</text>
</comment>
<feature type="region of interest" description="Disordered" evidence="5">
    <location>
        <begin position="26"/>
        <end position="46"/>
    </location>
</feature>
<evidence type="ECO:0000313" key="8">
    <source>
        <dbReference type="EMBL" id="PSR31992.1"/>
    </source>
</evidence>
<evidence type="ECO:0000256" key="6">
    <source>
        <dbReference type="SAM" id="SignalP"/>
    </source>
</evidence>
<gene>
    <name evidence="8" type="ORF">C7B46_16255</name>
</gene>
<dbReference type="Proteomes" id="UP000242972">
    <property type="component" value="Unassembled WGS sequence"/>
</dbReference>
<dbReference type="EC" id="5.2.1.8" evidence="2"/>
<feature type="chain" id="PRO_5015475459" description="peptidylprolyl isomerase" evidence="6">
    <location>
        <begin position="26"/>
        <end position="228"/>
    </location>
</feature>
<dbReference type="PROSITE" id="PS50072">
    <property type="entry name" value="CSA_PPIASE_2"/>
    <property type="match status" value="1"/>
</dbReference>
<dbReference type="InterPro" id="IPR044666">
    <property type="entry name" value="Cyclophilin_A-like"/>
</dbReference>
<dbReference type="Gene3D" id="2.40.100.10">
    <property type="entry name" value="Cyclophilin-like"/>
    <property type="match status" value="1"/>
</dbReference>
<dbReference type="PROSITE" id="PS51257">
    <property type="entry name" value="PROKAR_LIPOPROTEIN"/>
    <property type="match status" value="1"/>
</dbReference>
<dbReference type="EMBL" id="PXYW01000056">
    <property type="protein sequence ID" value="PSR31992.1"/>
    <property type="molecule type" value="Genomic_DNA"/>
</dbReference>
<comment type="caution">
    <text evidence="8">The sequence shown here is derived from an EMBL/GenBank/DDBJ whole genome shotgun (WGS) entry which is preliminary data.</text>
</comment>
<dbReference type="InterPro" id="IPR029000">
    <property type="entry name" value="Cyclophilin-like_dom_sf"/>
</dbReference>
<keyword evidence="4 8" id="KW-0413">Isomerase</keyword>
<accession>A0A2T2XC00</accession>
<keyword evidence="3" id="KW-0697">Rotamase</keyword>
<name>A0A2T2XC00_9FIRM</name>
<proteinExistence type="predicted"/>
<reference evidence="8 9" key="1">
    <citation type="journal article" date="2014" name="BMC Genomics">
        <title>Comparison of environmental and isolate Sulfobacillus genomes reveals diverse carbon, sulfur, nitrogen, and hydrogen metabolisms.</title>
        <authorList>
            <person name="Justice N.B."/>
            <person name="Norman A."/>
            <person name="Brown C.T."/>
            <person name="Singh A."/>
            <person name="Thomas B.C."/>
            <person name="Banfield J.F."/>
        </authorList>
    </citation>
    <scope>NUCLEOTIDE SEQUENCE [LARGE SCALE GENOMIC DNA]</scope>
    <source>
        <strain evidence="8">AMDSBA4</strain>
    </source>
</reference>
<dbReference type="InterPro" id="IPR002130">
    <property type="entry name" value="Cyclophilin-type_PPIase_dom"/>
</dbReference>
<organism evidence="8 9">
    <name type="scientific">Sulfobacillus benefaciens</name>
    <dbReference type="NCBI Taxonomy" id="453960"/>
    <lineage>
        <taxon>Bacteria</taxon>
        <taxon>Bacillati</taxon>
        <taxon>Bacillota</taxon>
        <taxon>Clostridia</taxon>
        <taxon>Eubacteriales</taxon>
        <taxon>Clostridiales Family XVII. Incertae Sedis</taxon>
        <taxon>Sulfobacillus</taxon>
    </lineage>
</organism>
<evidence type="ECO:0000259" key="7">
    <source>
        <dbReference type="PROSITE" id="PS50072"/>
    </source>
</evidence>
<evidence type="ECO:0000256" key="3">
    <source>
        <dbReference type="ARBA" id="ARBA00023110"/>
    </source>
</evidence>
<dbReference type="SUPFAM" id="SSF50891">
    <property type="entry name" value="Cyclophilin-like"/>
    <property type="match status" value="1"/>
</dbReference>
<evidence type="ECO:0000256" key="4">
    <source>
        <dbReference type="ARBA" id="ARBA00023235"/>
    </source>
</evidence>
<protein>
    <recommendedName>
        <fullName evidence="2">peptidylprolyl isomerase</fullName>
        <ecNumber evidence="2">5.2.1.8</ecNumber>
    </recommendedName>
</protein>
<evidence type="ECO:0000256" key="1">
    <source>
        <dbReference type="ARBA" id="ARBA00002388"/>
    </source>
</evidence>
<dbReference type="PANTHER" id="PTHR45625">
    <property type="entry name" value="PEPTIDYL-PROLYL CIS-TRANS ISOMERASE-RELATED"/>
    <property type="match status" value="1"/>
</dbReference>
<dbReference type="CDD" id="cd00317">
    <property type="entry name" value="cyclophilin"/>
    <property type="match status" value="1"/>
</dbReference>
<dbReference type="AlphaFoldDB" id="A0A2T2XC00"/>
<sequence>MLRHHLTNGLMIVSTLALLAGCGNAASPKPQPKPATPASGRNLRWSKPPAMTIDTSDVYQATVNTTDGSFVIHLFTKHDPVAVNNFVFLARHRFFNGDIIFRVIKPFMFQTGDPNNIGTGGPGYEWNGELPISFPYQPGIVAMANANNPNTNGSQFFVCTGTESESLNSDPIYTEVGRVSSGMPVVESIASGAVKTNPVTGEDSYPVHPVTINSITIQQSPSGPPDAS</sequence>
<dbReference type="GO" id="GO:0003755">
    <property type="term" value="F:peptidyl-prolyl cis-trans isomerase activity"/>
    <property type="evidence" value="ECO:0007669"/>
    <property type="project" value="UniProtKB-KW"/>
</dbReference>
<evidence type="ECO:0000313" key="9">
    <source>
        <dbReference type="Proteomes" id="UP000242972"/>
    </source>
</evidence>
<keyword evidence="6" id="KW-0732">Signal</keyword>
<dbReference type="Pfam" id="PF00160">
    <property type="entry name" value="Pro_isomerase"/>
    <property type="match status" value="1"/>
</dbReference>
<evidence type="ECO:0000256" key="2">
    <source>
        <dbReference type="ARBA" id="ARBA00013194"/>
    </source>
</evidence>
<feature type="domain" description="PPIase cyclophilin-type" evidence="7">
    <location>
        <begin position="68"/>
        <end position="217"/>
    </location>
</feature>
<dbReference type="PANTHER" id="PTHR45625:SF4">
    <property type="entry name" value="PEPTIDYLPROLYL ISOMERASE DOMAIN AND WD REPEAT-CONTAINING PROTEIN 1"/>
    <property type="match status" value="1"/>
</dbReference>
<feature type="signal peptide" evidence="6">
    <location>
        <begin position="1"/>
        <end position="25"/>
    </location>
</feature>